<dbReference type="InterPro" id="IPR016181">
    <property type="entry name" value="Acyl_CoA_acyltransferase"/>
</dbReference>
<name>A0A3B0B057_9ACTN</name>
<dbReference type="PROSITE" id="PS51186">
    <property type="entry name" value="GNAT"/>
    <property type="match status" value="1"/>
</dbReference>
<evidence type="ECO:0000313" key="2">
    <source>
        <dbReference type="EMBL" id="RKN65899.1"/>
    </source>
</evidence>
<protein>
    <submittedName>
        <fullName evidence="2">GNAT family N-acetyltransferase</fullName>
    </submittedName>
</protein>
<accession>A0A3B0B057</accession>
<comment type="caution">
    <text evidence="2">The sequence shown here is derived from an EMBL/GenBank/DDBJ whole genome shotgun (WGS) entry which is preliminary data.</text>
</comment>
<proteinExistence type="predicted"/>
<keyword evidence="3" id="KW-1185">Reference proteome</keyword>
<gene>
    <name evidence="2" type="ORF">D7231_24080</name>
</gene>
<reference evidence="2 3" key="1">
    <citation type="journal article" date="2015" name="Antonie Van Leeuwenhoek">
        <title>Streptomyces klenkii sp. nov., isolated from deep marine sediment.</title>
        <authorList>
            <person name="Veyisoglu A."/>
            <person name="Sahin N."/>
        </authorList>
    </citation>
    <scope>NUCLEOTIDE SEQUENCE [LARGE SCALE GENOMIC DNA]</scope>
    <source>
        <strain evidence="2 3">KCTC 29202</strain>
    </source>
</reference>
<dbReference type="EMBL" id="RBAM01000010">
    <property type="protein sequence ID" value="RKN65899.1"/>
    <property type="molecule type" value="Genomic_DNA"/>
</dbReference>
<dbReference type="CDD" id="cd04301">
    <property type="entry name" value="NAT_SF"/>
    <property type="match status" value="1"/>
</dbReference>
<dbReference type="AlphaFoldDB" id="A0A3B0B057"/>
<dbReference type="InterPro" id="IPR000182">
    <property type="entry name" value="GNAT_dom"/>
</dbReference>
<dbReference type="Pfam" id="PF00583">
    <property type="entry name" value="Acetyltransf_1"/>
    <property type="match status" value="1"/>
</dbReference>
<sequence>MSIDTVVVSKDKLDMLMPLIAEQQYDCGKEVDLVTTRTFFESIADNGARFQMMAVEEGVAVGFVMVDPLPNLQFADKVAYVHDVYVTESHRGVRGIGASVIAAVFTECMRRGYEFAEGETEPDNRPARGLYKRMAQKLGIGCKEVASVRYLMDLRPGIERAHREPEYLDRIATPRLLSRLSARPGADS</sequence>
<dbReference type="RefSeq" id="WP_120757625.1">
    <property type="nucleotide sequence ID" value="NZ_JBFADQ010000016.1"/>
</dbReference>
<keyword evidence="2" id="KW-0808">Transferase</keyword>
<organism evidence="2 3">
    <name type="scientific">Streptomyces klenkii</name>
    <dbReference type="NCBI Taxonomy" id="1420899"/>
    <lineage>
        <taxon>Bacteria</taxon>
        <taxon>Bacillati</taxon>
        <taxon>Actinomycetota</taxon>
        <taxon>Actinomycetes</taxon>
        <taxon>Kitasatosporales</taxon>
        <taxon>Streptomycetaceae</taxon>
        <taxon>Streptomyces</taxon>
    </lineage>
</organism>
<dbReference type="Gene3D" id="3.40.630.30">
    <property type="match status" value="1"/>
</dbReference>
<evidence type="ECO:0000313" key="3">
    <source>
        <dbReference type="Proteomes" id="UP000270343"/>
    </source>
</evidence>
<evidence type="ECO:0000259" key="1">
    <source>
        <dbReference type="PROSITE" id="PS51186"/>
    </source>
</evidence>
<dbReference type="Proteomes" id="UP000270343">
    <property type="component" value="Unassembled WGS sequence"/>
</dbReference>
<feature type="domain" description="N-acetyltransferase" evidence="1">
    <location>
        <begin position="3"/>
        <end position="174"/>
    </location>
</feature>
<dbReference type="PANTHER" id="PTHR43072">
    <property type="entry name" value="N-ACETYLTRANSFERASE"/>
    <property type="match status" value="1"/>
</dbReference>
<dbReference type="GO" id="GO:0016747">
    <property type="term" value="F:acyltransferase activity, transferring groups other than amino-acyl groups"/>
    <property type="evidence" value="ECO:0007669"/>
    <property type="project" value="InterPro"/>
</dbReference>
<dbReference type="SUPFAM" id="SSF55729">
    <property type="entry name" value="Acyl-CoA N-acyltransferases (Nat)"/>
    <property type="match status" value="1"/>
</dbReference>
<dbReference type="PANTHER" id="PTHR43072:SF60">
    <property type="entry name" value="L-2,4-DIAMINOBUTYRIC ACID ACETYLTRANSFERASE"/>
    <property type="match status" value="1"/>
</dbReference>
<dbReference type="OrthoDB" id="9805924at2"/>